<feature type="domain" description="DUF6896" evidence="1">
    <location>
        <begin position="2"/>
        <end position="125"/>
    </location>
</feature>
<dbReference type="Proteomes" id="UP000319483">
    <property type="component" value="Unassembled WGS sequence"/>
</dbReference>
<comment type="caution">
    <text evidence="2">The sequence shown here is derived from an EMBL/GenBank/DDBJ whole genome shotgun (WGS) entry which is preliminary data.</text>
</comment>
<dbReference type="InterPro" id="IPR054191">
    <property type="entry name" value="DUF6896"/>
</dbReference>
<evidence type="ECO:0000259" key="1">
    <source>
        <dbReference type="Pfam" id="PF21837"/>
    </source>
</evidence>
<dbReference type="RefSeq" id="WP_144091376.1">
    <property type="nucleotide sequence ID" value="NZ_VMHM01000002.1"/>
</dbReference>
<sequence length="137" mass="16449">MKKYINEMIQLQNSLLTVFKRNYPEVKDYNLLLDCPRRGEIDIHGQEWLFKKHGKGLEFIRKKPLPELVVNMHNYFSEPNVLDEWRLEQYLESKSVPYSKIDLSNCLNELTLASVLKKISEQQYKLNEERLQDLNYQ</sequence>
<evidence type="ECO:0000313" key="3">
    <source>
        <dbReference type="Proteomes" id="UP000319483"/>
    </source>
</evidence>
<reference evidence="2 3" key="1">
    <citation type="submission" date="2019-07" db="EMBL/GenBank/DDBJ databases">
        <title>Gilliamella genomes.</title>
        <authorList>
            <person name="Zheng H."/>
        </authorList>
    </citation>
    <scope>NUCLEOTIDE SEQUENCE [LARGE SCALE GENOMIC DNA]</scope>
    <source>
        <strain evidence="2 3">W8127</strain>
    </source>
</reference>
<proteinExistence type="predicted"/>
<organism evidence="2 3">
    <name type="scientific">Gilliamella apicola</name>
    <dbReference type="NCBI Taxonomy" id="1196095"/>
    <lineage>
        <taxon>Bacteria</taxon>
        <taxon>Pseudomonadati</taxon>
        <taxon>Pseudomonadota</taxon>
        <taxon>Gammaproteobacteria</taxon>
        <taxon>Orbales</taxon>
        <taxon>Orbaceae</taxon>
        <taxon>Gilliamella</taxon>
    </lineage>
</organism>
<evidence type="ECO:0000313" key="2">
    <source>
        <dbReference type="EMBL" id="TSK05673.1"/>
    </source>
</evidence>
<dbReference type="AlphaFoldDB" id="A0A556SX52"/>
<dbReference type="Pfam" id="PF21837">
    <property type="entry name" value="DUF6896"/>
    <property type="match status" value="1"/>
</dbReference>
<accession>A0A556SX52</accession>
<gene>
    <name evidence="2" type="ORF">FPQ15_02425</name>
</gene>
<protein>
    <recommendedName>
        <fullName evidence="1">DUF6896 domain-containing protein</fullName>
    </recommendedName>
</protein>
<dbReference type="EMBL" id="VMHM01000002">
    <property type="protein sequence ID" value="TSK05673.1"/>
    <property type="molecule type" value="Genomic_DNA"/>
</dbReference>
<name>A0A556SX52_9GAMM</name>